<organism evidence="1 2">
    <name type="scientific">Bauhinia variegata</name>
    <name type="common">Purple orchid tree</name>
    <name type="synonym">Phanera variegata</name>
    <dbReference type="NCBI Taxonomy" id="167791"/>
    <lineage>
        <taxon>Eukaryota</taxon>
        <taxon>Viridiplantae</taxon>
        <taxon>Streptophyta</taxon>
        <taxon>Embryophyta</taxon>
        <taxon>Tracheophyta</taxon>
        <taxon>Spermatophyta</taxon>
        <taxon>Magnoliopsida</taxon>
        <taxon>eudicotyledons</taxon>
        <taxon>Gunneridae</taxon>
        <taxon>Pentapetalae</taxon>
        <taxon>rosids</taxon>
        <taxon>fabids</taxon>
        <taxon>Fabales</taxon>
        <taxon>Fabaceae</taxon>
        <taxon>Cercidoideae</taxon>
        <taxon>Cercideae</taxon>
        <taxon>Bauhiniinae</taxon>
        <taxon>Bauhinia</taxon>
    </lineage>
</organism>
<gene>
    <name evidence="1" type="ORF">L6164_001001</name>
</gene>
<dbReference type="EMBL" id="CM039426">
    <property type="protein sequence ID" value="KAI4357025.1"/>
    <property type="molecule type" value="Genomic_DNA"/>
</dbReference>
<dbReference type="Proteomes" id="UP000828941">
    <property type="component" value="Chromosome 1"/>
</dbReference>
<reference evidence="1 2" key="1">
    <citation type="journal article" date="2022" name="DNA Res.">
        <title>Chromosomal-level genome assembly of the orchid tree Bauhinia variegata (Leguminosae; Cercidoideae) supports the allotetraploid origin hypothesis of Bauhinia.</title>
        <authorList>
            <person name="Zhong Y."/>
            <person name="Chen Y."/>
            <person name="Zheng D."/>
            <person name="Pang J."/>
            <person name="Liu Y."/>
            <person name="Luo S."/>
            <person name="Meng S."/>
            <person name="Qian L."/>
            <person name="Wei D."/>
            <person name="Dai S."/>
            <person name="Zhou R."/>
        </authorList>
    </citation>
    <scope>NUCLEOTIDE SEQUENCE [LARGE SCALE GENOMIC DNA]</scope>
    <source>
        <strain evidence="1">BV-YZ2020</strain>
    </source>
</reference>
<evidence type="ECO:0000313" key="2">
    <source>
        <dbReference type="Proteomes" id="UP000828941"/>
    </source>
</evidence>
<sequence>MFTSVPSGDAMMLKAITHNWSDETCVAILRNCDKALTEMGKVIIADVIMPETIEPTVKAQLTCRLDNMMFLYAGGRERTEKEFEALCKQSGFSGFQVVCRAHSALGVIEFHKG</sequence>
<name>A0ACB9Q7S3_BAUVA</name>
<keyword evidence="2" id="KW-1185">Reference proteome</keyword>
<evidence type="ECO:0000313" key="1">
    <source>
        <dbReference type="EMBL" id="KAI4357025.1"/>
    </source>
</evidence>
<comment type="caution">
    <text evidence="1">The sequence shown here is derived from an EMBL/GenBank/DDBJ whole genome shotgun (WGS) entry which is preliminary data.</text>
</comment>
<protein>
    <submittedName>
        <fullName evidence="1">Uncharacterized protein</fullName>
    </submittedName>
</protein>
<accession>A0ACB9Q7S3</accession>
<proteinExistence type="predicted"/>